<sequence length="1197" mass="130277">MERIGTDSISTDEVARMKRQLLHGPKPSEQGSIRSPTAFRRDLLKPEAARAEQSESLPSTVPESLDVARVPQPLARMSAPEVAADATQEISQEGIHAITRSRSKVETQATWQAGDTGAVDFSSWNPAGDSEPVAYSPTQRTQRHTQFPESQRFLQTPATAGRKRPHDGSSASVAKRPQLRSKSQDTPVGMGISQAFEATQAQTSPLDQVEPRSDRPSPEINVEHRPVGSSPLQRLPSSSVRPRSADPAPRYVSMRHSQAFRAQKQQEELAAEDSDSDSGESFLNGSKKKRRRSAGNTPPAADVEGWLRSTQASPIASPPIQAEEDLIEDRDSEAETEQEDDEAVVQRFSQRMALEPEDKENYVATLVPQTTMRPVRPLDEVAEVVQASPSLRQHRPPTAPNSSGSVAVENSQPSQPVPISQRPVKSSSISVLTLFRSLRRAVPPVPSPPDSQNGEADDKQGEEDRRSLDGNQVEDQPEIEEEAVEAVITEADQHASKPSTIAETDSARRKAQLSDTNASKQPASTTPFETAPTGLEPPATDTRTPRTKRKRIDETEELTTPSRTGMTQSQEFNAAEALLGSQMQIPSDDSPLRPRKRYRGTGPSLEIPETVSTSVKPMMPSSDSNADDGDELLKSQPAVQPRRIAPQTLQRDGTWDVQVTPSPQAPVRPVSVQKPEVVTEKRSTRPRKLTEKAKANAAQVVARKMHATGREVSVEREAAPPTPQQTPKSSSVVPQREQSVESTSTPATYRTAPAGEIVAPNAVFACFNGKSRAYFPARCLGKSNDGQKFTVQWPEFDPDDVDIYGVRRLELRIGDQVKVNMEGVQKVTYVVRGLKGQVSDSDVMTDQYGYSSVVIAPKQRKSLPAGVSTDSVREVPIANIYLDSNMWNQMKDRDFHYTTTGITTPAGELSSTPTSPASRQRRQNLAVDIPIAATAPKTEGLLAGLVFAISYDDEVRRKELIQMLKTNGAGIVNDSFSELFEPDSTTLRASFAGAGFTALLADKHSRKPKYLQALALGFPCLSGRWIEACLAQGKLLDWRKWLLPAGECEQLEGAVRSRLLPPMAVGEAELEDILAQRDQVLAGKKVMVIMGKGSKMRNYLFFMHAMGAVSVETIVDAKAAKECLDGGQAADIVYVEEEKLEAAEVVLKSSSEATVVSSGNRRGRKSKAAAAAVAAPSWKLLGTESLVQSLVLGELVS</sequence>
<protein>
    <recommendedName>
        <fullName evidence="5">BRCT domain-containing protein</fullName>
    </recommendedName>
</protein>
<dbReference type="GO" id="GO:0042393">
    <property type="term" value="F:histone binding"/>
    <property type="evidence" value="ECO:0007669"/>
    <property type="project" value="TreeGrafter"/>
</dbReference>
<dbReference type="GO" id="GO:0045944">
    <property type="term" value="P:positive regulation of transcription by RNA polymerase II"/>
    <property type="evidence" value="ECO:0007669"/>
    <property type="project" value="TreeGrafter"/>
</dbReference>
<feature type="compositionally biased region" description="Polar residues" evidence="4">
    <location>
        <begin position="513"/>
        <end position="528"/>
    </location>
</feature>
<dbReference type="Pfam" id="PF00533">
    <property type="entry name" value="BRCT"/>
    <property type="match status" value="1"/>
</dbReference>
<dbReference type="GO" id="GO:0000077">
    <property type="term" value="P:DNA damage checkpoint signaling"/>
    <property type="evidence" value="ECO:0007669"/>
    <property type="project" value="TreeGrafter"/>
</dbReference>
<dbReference type="Gene3D" id="2.30.30.140">
    <property type="match status" value="1"/>
</dbReference>
<gene>
    <name evidence="6" type="ORF">AB675_5590</name>
</gene>
<feature type="compositionally biased region" description="Acidic residues" evidence="4">
    <location>
        <begin position="475"/>
        <end position="484"/>
    </location>
</feature>
<feature type="compositionally biased region" description="Polar residues" evidence="4">
    <location>
        <begin position="196"/>
        <end position="206"/>
    </location>
</feature>
<dbReference type="GO" id="GO:0005634">
    <property type="term" value="C:nucleus"/>
    <property type="evidence" value="ECO:0007669"/>
    <property type="project" value="UniProtKB-SubCell"/>
</dbReference>
<dbReference type="Gene3D" id="3.40.50.10190">
    <property type="entry name" value="BRCT domain"/>
    <property type="match status" value="1"/>
</dbReference>
<feature type="compositionally biased region" description="Polar residues" evidence="4">
    <location>
        <begin position="136"/>
        <end position="158"/>
    </location>
</feature>
<feature type="compositionally biased region" description="Polar residues" evidence="4">
    <location>
        <begin position="728"/>
        <end position="747"/>
    </location>
</feature>
<dbReference type="InterPro" id="IPR047249">
    <property type="entry name" value="BRCT_p53bp1-like_rpt1"/>
</dbReference>
<dbReference type="SMART" id="SM00292">
    <property type="entry name" value="BRCT"/>
    <property type="match status" value="1"/>
</dbReference>
<comment type="subcellular location">
    <subcellularLocation>
        <location evidence="1">Nucleus</location>
    </subcellularLocation>
</comment>
<evidence type="ECO:0000313" key="7">
    <source>
        <dbReference type="Proteomes" id="UP000038010"/>
    </source>
</evidence>
<organism evidence="6 7">
    <name type="scientific">Cyphellophora attinorum</name>
    <dbReference type="NCBI Taxonomy" id="1664694"/>
    <lineage>
        <taxon>Eukaryota</taxon>
        <taxon>Fungi</taxon>
        <taxon>Dikarya</taxon>
        <taxon>Ascomycota</taxon>
        <taxon>Pezizomycotina</taxon>
        <taxon>Eurotiomycetes</taxon>
        <taxon>Chaetothyriomycetidae</taxon>
        <taxon>Chaetothyriales</taxon>
        <taxon>Cyphellophoraceae</taxon>
        <taxon>Cyphellophora</taxon>
    </lineage>
</organism>
<name>A0A0N1HW95_9EURO</name>
<feature type="domain" description="BRCT" evidence="5">
    <location>
        <begin position="937"/>
        <end position="1043"/>
    </location>
</feature>
<keyword evidence="3" id="KW-0539">Nucleus</keyword>
<dbReference type="Pfam" id="PF18115">
    <property type="entry name" value="Tudor_3"/>
    <property type="match status" value="1"/>
</dbReference>
<keyword evidence="2" id="KW-0227">DNA damage</keyword>
<feature type="compositionally biased region" description="Polar residues" evidence="4">
    <location>
        <begin position="230"/>
        <end position="241"/>
    </location>
</feature>
<feature type="compositionally biased region" description="Basic and acidic residues" evidence="4">
    <location>
        <begin position="209"/>
        <end position="226"/>
    </location>
</feature>
<feature type="compositionally biased region" description="Basic and acidic residues" evidence="4">
    <location>
        <begin position="708"/>
        <end position="718"/>
    </location>
</feature>
<feature type="region of interest" description="Disordered" evidence="4">
    <location>
        <begin position="99"/>
        <end position="344"/>
    </location>
</feature>
<dbReference type="STRING" id="1664694.A0A0N1HW95"/>
<feature type="compositionally biased region" description="Acidic residues" evidence="4">
    <location>
        <begin position="269"/>
        <end position="278"/>
    </location>
</feature>
<feature type="compositionally biased region" description="Basic and acidic residues" evidence="4">
    <location>
        <begin position="677"/>
        <end position="694"/>
    </location>
</feature>
<dbReference type="PROSITE" id="PS50172">
    <property type="entry name" value="BRCT"/>
    <property type="match status" value="1"/>
</dbReference>
<dbReference type="InterPro" id="IPR041297">
    <property type="entry name" value="Crb2_Tudor"/>
</dbReference>
<dbReference type="InterPro" id="IPR047252">
    <property type="entry name" value="TP53BP1-like"/>
</dbReference>
<feature type="compositionally biased region" description="Polar residues" evidence="4">
    <location>
        <begin position="558"/>
        <end position="572"/>
    </location>
</feature>
<dbReference type="InterPro" id="IPR036420">
    <property type="entry name" value="BRCT_dom_sf"/>
</dbReference>
<comment type="caution">
    <text evidence="6">The sequence shown here is derived from an EMBL/GenBank/DDBJ whole genome shotgun (WGS) entry which is preliminary data.</text>
</comment>
<dbReference type="EMBL" id="LFJN01000008">
    <property type="protein sequence ID" value="KPI41832.1"/>
    <property type="molecule type" value="Genomic_DNA"/>
</dbReference>
<evidence type="ECO:0000256" key="3">
    <source>
        <dbReference type="ARBA" id="ARBA00023242"/>
    </source>
</evidence>
<evidence type="ECO:0000256" key="4">
    <source>
        <dbReference type="SAM" id="MobiDB-lite"/>
    </source>
</evidence>
<evidence type="ECO:0000256" key="1">
    <source>
        <dbReference type="ARBA" id="ARBA00004123"/>
    </source>
</evidence>
<dbReference type="PANTHER" id="PTHR15321">
    <property type="entry name" value="TUMOR SUPPRESSOR P53-BINDING PROTEIN 1"/>
    <property type="match status" value="1"/>
</dbReference>
<feature type="region of interest" description="Disordered" evidence="4">
    <location>
        <begin position="374"/>
        <end position="428"/>
    </location>
</feature>
<feature type="region of interest" description="Disordered" evidence="4">
    <location>
        <begin position="440"/>
        <end position="747"/>
    </location>
</feature>
<keyword evidence="7" id="KW-1185">Reference proteome</keyword>
<evidence type="ECO:0000259" key="5">
    <source>
        <dbReference type="PROSITE" id="PS50172"/>
    </source>
</evidence>
<feature type="compositionally biased region" description="Basic and acidic residues" evidence="4">
    <location>
        <begin position="456"/>
        <end position="468"/>
    </location>
</feature>
<accession>A0A0N1HW95</accession>
<dbReference type="AlphaFoldDB" id="A0A0N1HW95"/>
<dbReference type="OrthoDB" id="129353at2759"/>
<feature type="compositionally biased region" description="Acidic residues" evidence="4">
    <location>
        <begin position="322"/>
        <end position="343"/>
    </location>
</feature>
<dbReference type="CDD" id="cd17745">
    <property type="entry name" value="BRCT_p53bp1_rpt1"/>
    <property type="match status" value="1"/>
</dbReference>
<dbReference type="SUPFAM" id="SSF52113">
    <property type="entry name" value="BRCT domain"/>
    <property type="match status" value="1"/>
</dbReference>
<feature type="region of interest" description="Disordered" evidence="4">
    <location>
        <begin position="1"/>
        <end position="69"/>
    </location>
</feature>
<feature type="compositionally biased region" description="Polar residues" evidence="4">
    <location>
        <begin position="647"/>
        <end position="662"/>
    </location>
</feature>
<feature type="compositionally biased region" description="Polar residues" evidence="4">
    <location>
        <begin position="400"/>
        <end position="428"/>
    </location>
</feature>
<dbReference type="InterPro" id="IPR001357">
    <property type="entry name" value="BRCT_dom"/>
</dbReference>
<feature type="compositionally biased region" description="Basic and acidic residues" evidence="4">
    <location>
        <begin position="39"/>
        <end position="53"/>
    </location>
</feature>
<evidence type="ECO:0000256" key="2">
    <source>
        <dbReference type="ARBA" id="ARBA00022763"/>
    </source>
</evidence>
<dbReference type="RefSeq" id="XP_018001795.1">
    <property type="nucleotide sequence ID" value="XM_018145814.1"/>
</dbReference>
<proteinExistence type="predicted"/>
<dbReference type="VEuPathDB" id="FungiDB:AB675_5590"/>
<dbReference type="Proteomes" id="UP000038010">
    <property type="component" value="Unassembled WGS sequence"/>
</dbReference>
<dbReference type="GeneID" id="28737694"/>
<reference evidence="6 7" key="1">
    <citation type="submission" date="2015-06" db="EMBL/GenBank/DDBJ databases">
        <title>Draft genome of the ant-associated black yeast Phialophora attae CBS 131958.</title>
        <authorList>
            <person name="Moreno L.F."/>
            <person name="Stielow B.J."/>
            <person name="de Hoog S."/>
            <person name="Vicente V.A."/>
            <person name="Weiss V.A."/>
            <person name="de Vries M."/>
            <person name="Cruz L.M."/>
            <person name="Souza E.M."/>
        </authorList>
    </citation>
    <scope>NUCLEOTIDE SEQUENCE [LARGE SCALE GENOMIC DNA]</scope>
    <source>
        <strain evidence="6 7">CBS 131958</strain>
    </source>
</reference>
<dbReference type="PANTHER" id="PTHR15321:SF3">
    <property type="entry name" value="TP53-BINDING PROTEIN 1"/>
    <property type="match status" value="1"/>
</dbReference>
<evidence type="ECO:0000313" key="6">
    <source>
        <dbReference type="EMBL" id="KPI41832.1"/>
    </source>
</evidence>